<dbReference type="GO" id="GO:0016491">
    <property type="term" value="F:oxidoreductase activity"/>
    <property type="evidence" value="ECO:0007669"/>
    <property type="project" value="UniProtKB-KW"/>
</dbReference>
<evidence type="ECO:0000256" key="1">
    <source>
        <dbReference type="ARBA" id="ARBA00006484"/>
    </source>
</evidence>
<dbReference type="InterPro" id="IPR002347">
    <property type="entry name" value="SDR_fam"/>
</dbReference>
<evidence type="ECO:0000313" key="3">
    <source>
        <dbReference type="EMBL" id="KAK3177967.1"/>
    </source>
</evidence>
<dbReference type="Pfam" id="PF00106">
    <property type="entry name" value="adh_short"/>
    <property type="match status" value="1"/>
</dbReference>
<evidence type="ECO:0000313" key="4">
    <source>
        <dbReference type="Proteomes" id="UP001276659"/>
    </source>
</evidence>
<comment type="similarity">
    <text evidence="1">Belongs to the short-chain dehydrogenases/reductases (SDR) family.</text>
</comment>
<sequence>MTGVKFNPKTDIPSLAGKVVFVTGGTAGLGKESVLQFVKHQPAHIYFSGRNSKTATAVISEVQAAQPDTQITFLECDLASLASVSKAAKQFTSQSPRLDILLCNAGIMAHPPALTSDGYEIQFGTNHIGHALLIKLLLPTLQRTAAQPNADVRIVSNTSLGFKGHPASGIAFNDLRTKQEFPVIGHWIRYGQSKLANILYAEELARRYPSITSTSVHPGVINTGLVGDLGFWNKALVYVTNVGKMVTLEQGACNQLWAATAEKGKVTNGGFYEPVGVPGTHDKLSNDEKLAGELWDWTQKELEGYEV</sequence>
<dbReference type="PANTHER" id="PTHR24320">
    <property type="entry name" value="RETINOL DEHYDROGENASE"/>
    <property type="match status" value="1"/>
</dbReference>
<keyword evidence="4" id="KW-1185">Reference proteome</keyword>
<dbReference type="PRINTS" id="PR00081">
    <property type="entry name" value="GDHRDH"/>
</dbReference>
<proteinExistence type="inferred from homology"/>
<evidence type="ECO:0000256" key="2">
    <source>
        <dbReference type="ARBA" id="ARBA00023002"/>
    </source>
</evidence>
<name>A0AAD9ZIK8_9LECA</name>
<keyword evidence="2" id="KW-0560">Oxidoreductase</keyword>
<dbReference type="Gene3D" id="3.40.50.720">
    <property type="entry name" value="NAD(P)-binding Rossmann-like Domain"/>
    <property type="match status" value="1"/>
</dbReference>
<gene>
    <name evidence="3" type="ORF">OEA41_000099</name>
</gene>
<organism evidence="3 4">
    <name type="scientific">Lepraria neglecta</name>
    <dbReference type="NCBI Taxonomy" id="209136"/>
    <lineage>
        <taxon>Eukaryota</taxon>
        <taxon>Fungi</taxon>
        <taxon>Dikarya</taxon>
        <taxon>Ascomycota</taxon>
        <taxon>Pezizomycotina</taxon>
        <taxon>Lecanoromycetes</taxon>
        <taxon>OSLEUM clade</taxon>
        <taxon>Lecanoromycetidae</taxon>
        <taxon>Lecanorales</taxon>
        <taxon>Lecanorineae</taxon>
        <taxon>Stereocaulaceae</taxon>
        <taxon>Lepraria</taxon>
    </lineage>
</organism>
<dbReference type="InterPro" id="IPR036291">
    <property type="entry name" value="NAD(P)-bd_dom_sf"/>
</dbReference>
<dbReference type="AlphaFoldDB" id="A0AAD9ZIK8"/>
<dbReference type="PANTHER" id="PTHR24320:SF154">
    <property type="entry name" value="OXIDOREDUCTASE, SHORT-CHAIN DEHYDROGENASE_REDUCTASE FAMILY (AFU_ORTHOLOGUE AFUA_2G04560)"/>
    <property type="match status" value="1"/>
</dbReference>
<dbReference type="Proteomes" id="UP001276659">
    <property type="component" value="Unassembled WGS sequence"/>
</dbReference>
<reference evidence="3" key="1">
    <citation type="submission" date="2022-11" db="EMBL/GenBank/DDBJ databases">
        <title>Chromosomal genome sequence assembly and mating type (MAT) locus characterization of the leprose asexual lichenized fungus Lepraria neglecta (Nyl.) Erichsen.</title>
        <authorList>
            <person name="Allen J.L."/>
            <person name="Pfeffer B."/>
        </authorList>
    </citation>
    <scope>NUCLEOTIDE SEQUENCE</scope>
    <source>
        <strain evidence="3">Allen 5258</strain>
    </source>
</reference>
<comment type="caution">
    <text evidence="3">The sequence shown here is derived from an EMBL/GenBank/DDBJ whole genome shotgun (WGS) entry which is preliminary data.</text>
</comment>
<protein>
    <submittedName>
        <fullName evidence="3">Secondary metabolism biosynthetic enzyme</fullName>
    </submittedName>
</protein>
<dbReference type="EMBL" id="JASNWA010000003">
    <property type="protein sequence ID" value="KAK3177967.1"/>
    <property type="molecule type" value="Genomic_DNA"/>
</dbReference>
<accession>A0AAD9ZIK8</accession>
<dbReference type="SUPFAM" id="SSF51735">
    <property type="entry name" value="NAD(P)-binding Rossmann-fold domains"/>
    <property type="match status" value="1"/>
</dbReference>